<dbReference type="EMBL" id="GBYB01008828">
    <property type="protein sequence ID" value="JAG78595.1"/>
    <property type="molecule type" value="Transcribed_RNA"/>
</dbReference>
<evidence type="ECO:0000313" key="2">
    <source>
        <dbReference type="EMBL" id="JAG78595.1"/>
    </source>
</evidence>
<proteinExistence type="predicted"/>
<evidence type="ECO:0000313" key="4">
    <source>
        <dbReference type="RefSeq" id="XP_011305958.1"/>
    </source>
</evidence>
<dbReference type="KEGG" id="fas:105268263"/>
<keyword evidence="3" id="KW-1185">Reference proteome</keyword>
<reference evidence="4" key="2">
    <citation type="submission" date="2025-04" db="UniProtKB">
        <authorList>
            <consortium name="RefSeq"/>
        </authorList>
    </citation>
    <scope>IDENTIFICATION</scope>
    <source>
        <strain evidence="4">USDA-PBARC FA_bdor</strain>
        <tissue evidence="4">Whole organism</tissue>
    </source>
</reference>
<feature type="compositionally biased region" description="Basic and acidic residues" evidence="1">
    <location>
        <begin position="1"/>
        <end position="11"/>
    </location>
</feature>
<protein>
    <submittedName>
        <fullName evidence="2">At2g40270 protein</fullName>
    </submittedName>
</protein>
<gene>
    <name evidence="2" type="primary">At2g40270</name>
    <name evidence="4" type="synonym">LOC105268263</name>
    <name evidence="2" type="ORF">g.7858</name>
</gene>
<accession>A0A0C9Q462</accession>
<feature type="region of interest" description="Disordered" evidence="1">
    <location>
        <begin position="1"/>
        <end position="30"/>
    </location>
</feature>
<dbReference type="GeneID" id="105268263"/>
<dbReference type="OrthoDB" id="7683368at2759"/>
<sequence length="165" mass="18862">MKCDKGPKMSEDEAACSGKLGNEPPKPELDGLVIGEDLAKRLQTGKIDEERNANYDNYWRERLACMDHAHTDRLSLTIEQADDYIQNIQKYLQVTASRAAPINFNKVINCMQSFKDRALACSTDVQDFIGTVDKLQYELVRKKSSEQISKPNKKMTYAEKFQSKY</sequence>
<evidence type="ECO:0000256" key="1">
    <source>
        <dbReference type="SAM" id="MobiDB-lite"/>
    </source>
</evidence>
<evidence type="ECO:0000313" key="3">
    <source>
        <dbReference type="Proteomes" id="UP000694866"/>
    </source>
</evidence>
<dbReference type="AlphaFoldDB" id="A0A0C9Q462"/>
<reference evidence="2" key="1">
    <citation type="submission" date="2015-01" db="EMBL/GenBank/DDBJ databases">
        <title>Transcriptome Assembly of Fopius arisanus.</title>
        <authorList>
            <person name="Geib S."/>
        </authorList>
    </citation>
    <scope>NUCLEOTIDE SEQUENCE</scope>
</reference>
<dbReference type="RefSeq" id="XP_011305958.1">
    <property type="nucleotide sequence ID" value="XM_011307656.1"/>
</dbReference>
<accession>A0A9R1TBE2</accession>
<dbReference type="Proteomes" id="UP000694866">
    <property type="component" value="Unplaced"/>
</dbReference>
<name>A0A0C9Q462_9HYME</name>
<organism evidence="2">
    <name type="scientific">Fopius arisanus</name>
    <dbReference type="NCBI Taxonomy" id="64838"/>
    <lineage>
        <taxon>Eukaryota</taxon>
        <taxon>Metazoa</taxon>
        <taxon>Ecdysozoa</taxon>
        <taxon>Arthropoda</taxon>
        <taxon>Hexapoda</taxon>
        <taxon>Insecta</taxon>
        <taxon>Pterygota</taxon>
        <taxon>Neoptera</taxon>
        <taxon>Endopterygota</taxon>
        <taxon>Hymenoptera</taxon>
        <taxon>Apocrita</taxon>
        <taxon>Ichneumonoidea</taxon>
        <taxon>Braconidae</taxon>
        <taxon>Opiinae</taxon>
        <taxon>Fopius</taxon>
    </lineage>
</organism>